<evidence type="ECO:0000256" key="3">
    <source>
        <dbReference type="ARBA" id="ARBA00022603"/>
    </source>
</evidence>
<keyword evidence="5 7" id="KW-0949">S-adenosyl-L-methionine</keyword>
<dbReference type="InterPro" id="IPR023165">
    <property type="entry name" value="rRNA_Ade_diMease-like_C"/>
</dbReference>
<dbReference type="Proteomes" id="UP000002745">
    <property type="component" value="Chromosome"/>
</dbReference>
<dbReference type="CDD" id="cd02440">
    <property type="entry name" value="AdoMet_MTases"/>
    <property type="match status" value="1"/>
</dbReference>
<keyword evidence="11" id="KW-1185">Reference proteome</keyword>
<feature type="binding site" evidence="7 8">
    <location>
        <position position="67"/>
    </location>
    <ligand>
        <name>S-adenosyl-L-methionine</name>
        <dbReference type="ChEBI" id="CHEBI:59789"/>
    </ligand>
</feature>
<dbReference type="PANTHER" id="PTHR11727">
    <property type="entry name" value="DIMETHYLADENOSINE TRANSFERASE"/>
    <property type="match status" value="1"/>
</dbReference>
<feature type="binding site" evidence="7 8">
    <location>
        <position position="18"/>
    </location>
    <ligand>
        <name>S-adenosyl-L-methionine</name>
        <dbReference type="ChEBI" id="CHEBI:59789"/>
    </ligand>
</feature>
<accession>C6XKQ0</accession>
<protein>
    <recommendedName>
        <fullName evidence="7">Ribosomal RNA small subunit methyltransferase A</fullName>
        <ecNumber evidence="7">2.1.1.182</ecNumber>
    </recommendedName>
    <alternativeName>
        <fullName evidence="7">16S rRNA (adenine(1518)-N(6)/adenine(1519)-N(6))-dimethyltransferase</fullName>
    </alternativeName>
    <alternativeName>
        <fullName evidence="7">16S rRNA dimethyladenosine transferase</fullName>
    </alternativeName>
    <alternativeName>
        <fullName evidence="7">16S rRNA dimethylase</fullName>
    </alternativeName>
    <alternativeName>
        <fullName evidence="7">S-adenosylmethionine-6-N', N'-adenosyl(rRNA) dimethyltransferase</fullName>
    </alternativeName>
</protein>
<dbReference type="EMBL" id="CP001678">
    <property type="protein sequence ID" value="ACT59617.1"/>
    <property type="molecule type" value="Genomic_DNA"/>
</dbReference>
<dbReference type="GO" id="GO:0005829">
    <property type="term" value="C:cytosol"/>
    <property type="evidence" value="ECO:0007669"/>
    <property type="project" value="TreeGrafter"/>
</dbReference>
<dbReference type="InterPro" id="IPR020598">
    <property type="entry name" value="rRNA_Ade_methylase_Trfase_N"/>
</dbReference>
<comment type="catalytic activity">
    <reaction evidence="7">
        <text>adenosine(1518)/adenosine(1519) in 16S rRNA + 4 S-adenosyl-L-methionine = N(6)-dimethyladenosine(1518)/N(6)-dimethyladenosine(1519) in 16S rRNA + 4 S-adenosyl-L-homocysteine + 4 H(+)</text>
        <dbReference type="Rhea" id="RHEA:19609"/>
        <dbReference type="Rhea" id="RHEA-COMP:10232"/>
        <dbReference type="Rhea" id="RHEA-COMP:10233"/>
        <dbReference type="ChEBI" id="CHEBI:15378"/>
        <dbReference type="ChEBI" id="CHEBI:57856"/>
        <dbReference type="ChEBI" id="CHEBI:59789"/>
        <dbReference type="ChEBI" id="CHEBI:74411"/>
        <dbReference type="ChEBI" id="CHEBI:74493"/>
        <dbReference type="EC" id="2.1.1.182"/>
    </reaction>
</comment>
<evidence type="ECO:0000259" key="9">
    <source>
        <dbReference type="SMART" id="SM00650"/>
    </source>
</evidence>
<name>C6XKQ0_HIRBI</name>
<comment type="subcellular location">
    <subcellularLocation>
        <location evidence="7">Cytoplasm</location>
    </subcellularLocation>
</comment>
<dbReference type="RefSeq" id="WP_015827767.1">
    <property type="nucleotide sequence ID" value="NC_012982.1"/>
</dbReference>
<reference evidence="11" key="1">
    <citation type="journal article" date="2011" name="J. Bacteriol.">
        <title>Genome sequences of eight morphologically diverse alphaproteobacteria.</title>
        <authorList>
            <consortium name="US DOE Joint Genome Institute"/>
            <person name="Brown P.J."/>
            <person name="Kysela D.T."/>
            <person name="Buechlein A."/>
            <person name="Hemmerich C."/>
            <person name="Brun Y.V."/>
        </authorList>
    </citation>
    <scope>NUCLEOTIDE SEQUENCE [LARGE SCALE GENOMIC DNA]</scope>
    <source>
        <strain evidence="11">ATCC 49814 / DSM 5838 / IFAM 1418</strain>
    </source>
</reference>
<dbReference type="InterPro" id="IPR011530">
    <property type="entry name" value="rRNA_adenine_dimethylase"/>
</dbReference>
<evidence type="ECO:0000256" key="6">
    <source>
        <dbReference type="ARBA" id="ARBA00022884"/>
    </source>
</evidence>
<comment type="function">
    <text evidence="7">Specifically dimethylates two adjacent adenosines (A1518 and A1519) in the loop of a conserved hairpin near the 3'-end of 16S rRNA in the 30S particle. May play a critical role in biogenesis of 30S subunits.</text>
</comment>
<evidence type="ECO:0000256" key="4">
    <source>
        <dbReference type="ARBA" id="ARBA00022679"/>
    </source>
</evidence>
<feature type="binding site" evidence="7 8">
    <location>
        <position position="115"/>
    </location>
    <ligand>
        <name>S-adenosyl-L-methionine</name>
        <dbReference type="ChEBI" id="CHEBI:59789"/>
    </ligand>
</feature>
<dbReference type="InterPro" id="IPR029063">
    <property type="entry name" value="SAM-dependent_MTases_sf"/>
</dbReference>
<dbReference type="NCBIfam" id="TIGR00755">
    <property type="entry name" value="ksgA"/>
    <property type="match status" value="1"/>
</dbReference>
<dbReference type="PANTHER" id="PTHR11727:SF7">
    <property type="entry name" value="DIMETHYLADENOSINE TRANSFERASE-RELATED"/>
    <property type="match status" value="1"/>
</dbReference>
<feature type="binding site" evidence="7 8">
    <location>
        <position position="20"/>
    </location>
    <ligand>
        <name>S-adenosyl-L-methionine</name>
        <dbReference type="ChEBI" id="CHEBI:59789"/>
    </ligand>
</feature>
<evidence type="ECO:0000256" key="1">
    <source>
        <dbReference type="ARBA" id="ARBA00022490"/>
    </source>
</evidence>
<gene>
    <name evidence="7" type="primary">rsmA</name>
    <name evidence="7" type="synonym">ksgA</name>
    <name evidence="10" type="ordered locus">Hbal_1933</name>
</gene>
<dbReference type="KEGG" id="hba:Hbal_1933"/>
<dbReference type="AlphaFoldDB" id="C6XKQ0"/>
<dbReference type="GO" id="GO:0052908">
    <property type="term" value="F:16S rRNA (adenine(1518)-N(6)/adenine(1519)-N(6))-dimethyltransferase activity"/>
    <property type="evidence" value="ECO:0007669"/>
    <property type="project" value="UniProtKB-EC"/>
</dbReference>
<dbReference type="STRING" id="582402.Hbal_1933"/>
<dbReference type="InterPro" id="IPR001737">
    <property type="entry name" value="KsgA/Erm"/>
</dbReference>
<dbReference type="PROSITE" id="PS51689">
    <property type="entry name" value="SAM_RNA_A_N6_MT"/>
    <property type="match status" value="1"/>
</dbReference>
<dbReference type="SUPFAM" id="SSF53335">
    <property type="entry name" value="S-adenosyl-L-methionine-dependent methyltransferases"/>
    <property type="match status" value="1"/>
</dbReference>
<evidence type="ECO:0000256" key="2">
    <source>
        <dbReference type="ARBA" id="ARBA00022552"/>
    </source>
</evidence>
<dbReference type="Gene3D" id="3.40.50.150">
    <property type="entry name" value="Vaccinia Virus protein VP39"/>
    <property type="match status" value="1"/>
</dbReference>
<keyword evidence="3 7" id="KW-0489">Methyltransferase</keyword>
<dbReference type="PROSITE" id="PS01131">
    <property type="entry name" value="RRNA_A_DIMETH"/>
    <property type="match status" value="1"/>
</dbReference>
<dbReference type="Pfam" id="PF00398">
    <property type="entry name" value="RrnaAD"/>
    <property type="match status" value="1"/>
</dbReference>
<dbReference type="InterPro" id="IPR020596">
    <property type="entry name" value="rRNA_Ade_Mease_Trfase_CS"/>
</dbReference>
<sequence length="274" mass="30176">MSDPHILNARANKSLGQHFLFDPDILNRTALSAGPVEGRTVIEVGPGPGGLTAALLRNGAKKVIAVEMDARFAENLRSWKEYKEGRLSVIEGDGLSLDYPKLVEGEDKPVKIIANLPYNVGTPMLINWIKSGSWRGEMGLMFQHEVAARVCAQPGEKHYGRLAVLSQAVANTHIAFTLPPGAFKPPPKVDSSVAVLMPLPEDKKYTHLSTLEQVTGAAFGQRRKMLRASLKSLAKTKNMDASEWLESCDIDPTRRAETLEQFEFRALTEAFRVK</sequence>
<keyword evidence="1 7" id="KW-0963">Cytoplasm</keyword>
<dbReference type="GO" id="GO:0003723">
    <property type="term" value="F:RNA binding"/>
    <property type="evidence" value="ECO:0007669"/>
    <property type="project" value="UniProtKB-UniRule"/>
</dbReference>
<feature type="binding site" evidence="7 8">
    <location>
        <position position="45"/>
    </location>
    <ligand>
        <name>S-adenosyl-L-methionine</name>
        <dbReference type="ChEBI" id="CHEBI:59789"/>
    </ligand>
</feature>
<evidence type="ECO:0000256" key="7">
    <source>
        <dbReference type="HAMAP-Rule" id="MF_00607"/>
    </source>
</evidence>
<evidence type="ECO:0000313" key="10">
    <source>
        <dbReference type="EMBL" id="ACT59617.1"/>
    </source>
</evidence>
<dbReference type="HAMAP" id="MF_00607">
    <property type="entry name" value="16SrRNA_methyltr_A"/>
    <property type="match status" value="1"/>
</dbReference>
<keyword evidence="2 7" id="KW-0698">rRNA processing</keyword>
<evidence type="ECO:0000313" key="11">
    <source>
        <dbReference type="Proteomes" id="UP000002745"/>
    </source>
</evidence>
<dbReference type="SMART" id="SM00650">
    <property type="entry name" value="rADc"/>
    <property type="match status" value="1"/>
</dbReference>
<keyword evidence="6 7" id="KW-0694">RNA-binding</keyword>
<comment type="similarity">
    <text evidence="7">Belongs to the class I-like SAM-binding methyltransferase superfamily. rRNA adenine N(6)-methyltransferase family. RsmA subfamily.</text>
</comment>
<feature type="binding site" evidence="7 8">
    <location>
        <position position="93"/>
    </location>
    <ligand>
        <name>S-adenosyl-L-methionine</name>
        <dbReference type="ChEBI" id="CHEBI:59789"/>
    </ligand>
</feature>
<evidence type="ECO:0000256" key="8">
    <source>
        <dbReference type="PROSITE-ProRule" id="PRU01026"/>
    </source>
</evidence>
<evidence type="ECO:0000256" key="5">
    <source>
        <dbReference type="ARBA" id="ARBA00022691"/>
    </source>
</evidence>
<keyword evidence="4 7" id="KW-0808">Transferase</keyword>
<proteinExistence type="inferred from homology"/>
<dbReference type="EC" id="2.1.1.182" evidence="7"/>
<feature type="domain" description="Ribosomal RNA adenine methylase transferase N-terminal" evidence="9">
    <location>
        <begin position="25"/>
        <end position="200"/>
    </location>
</feature>
<dbReference type="HOGENOM" id="CLU_041220_0_1_5"/>
<organism evidence="10 11">
    <name type="scientific">Hirschia baltica (strain ATCC 49814 / DSM 5838 / IFAM 1418)</name>
    <dbReference type="NCBI Taxonomy" id="582402"/>
    <lineage>
        <taxon>Bacteria</taxon>
        <taxon>Pseudomonadati</taxon>
        <taxon>Pseudomonadota</taxon>
        <taxon>Alphaproteobacteria</taxon>
        <taxon>Hyphomonadales</taxon>
        <taxon>Hyphomonadaceae</taxon>
        <taxon>Hirschia</taxon>
    </lineage>
</organism>
<dbReference type="eggNOG" id="COG0030">
    <property type="taxonomic scope" value="Bacteria"/>
</dbReference>
<dbReference type="OrthoDB" id="9814755at2"/>
<dbReference type="Gene3D" id="1.10.8.100">
    <property type="entry name" value="Ribosomal RNA adenine dimethylase-like, domain 2"/>
    <property type="match status" value="1"/>
</dbReference>